<dbReference type="GeneID" id="20236468"/>
<dbReference type="EMBL" id="KB203274">
    <property type="protein sequence ID" value="ESO85472.1"/>
    <property type="molecule type" value="Genomic_DNA"/>
</dbReference>
<accession>V3ZME2</accession>
<organism evidence="1 2">
    <name type="scientific">Lottia gigantea</name>
    <name type="common">Giant owl limpet</name>
    <dbReference type="NCBI Taxonomy" id="225164"/>
    <lineage>
        <taxon>Eukaryota</taxon>
        <taxon>Metazoa</taxon>
        <taxon>Spiralia</taxon>
        <taxon>Lophotrochozoa</taxon>
        <taxon>Mollusca</taxon>
        <taxon>Gastropoda</taxon>
        <taxon>Patellogastropoda</taxon>
        <taxon>Lottioidea</taxon>
        <taxon>Lottiidae</taxon>
        <taxon>Lottia</taxon>
    </lineage>
</organism>
<keyword evidence="2" id="KW-1185">Reference proteome</keyword>
<dbReference type="OMA" id="LGFCVSY"/>
<dbReference type="PANTHER" id="PTHR47018">
    <property type="entry name" value="CXC DOMAIN-CONTAINING PROTEIN-RELATED"/>
    <property type="match status" value="1"/>
</dbReference>
<name>V3ZME2_LOTGI</name>
<dbReference type="RefSeq" id="XP_009063718.1">
    <property type="nucleotide sequence ID" value="XM_009065470.1"/>
</dbReference>
<dbReference type="KEGG" id="lgi:LOTGIDRAFT_154963"/>
<dbReference type="OrthoDB" id="10067522at2759"/>
<dbReference type="HOGENOM" id="CLU_462481_0_0_1"/>
<sequence>MDRSGSAELFPEGRCFICFKELGQGVANVRSKGLNTLIECSEKRGEDILQTFLQSRLNGPGVVKIRMHEVCRNEYTLARNVERAKKHKSDDQGQALPAPKKLRSSLESFLWSEECFICGQIAQNDMRHPDRNPVFEVRTIEMRETILQACDRSDNWSRVQGCAFLVAAEARYHHKCFILFSKGRRPENTPIESLAGRPVNQTMHRWFLRLCEWLENSSEVELYTVDDLMAKMEEIAGGEETYTSRTLREKLIQRYDEHVFFAKIGGGQKDVLCFRNMADYIVHRKWHDEKIENREAEIRRIIITCARLVKEEIREREYSRDYYPSLNDIRDVEKGREFLTPCLQLLMEHLIPCSLRRDCIGQMITQAAKPKTVISPLMFGLGLEMDHVFGSSCAGIIYYPIPTTRRNYPPIRDPTVIILQQHSMEMRTEAQRSKFQSPNDDSGIYSALVYLQTQGEKLGLQNFCITFDQPLYLRASEIVEAKKMNKIVLRLGGFHLLMSALGSLYHLMAGSGMEEML</sequence>
<reference evidence="1 2" key="1">
    <citation type="journal article" date="2013" name="Nature">
        <title>Insights into bilaterian evolution from three spiralian genomes.</title>
        <authorList>
            <person name="Simakov O."/>
            <person name="Marletaz F."/>
            <person name="Cho S.J."/>
            <person name="Edsinger-Gonzales E."/>
            <person name="Havlak P."/>
            <person name="Hellsten U."/>
            <person name="Kuo D.H."/>
            <person name="Larsson T."/>
            <person name="Lv J."/>
            <person name="Arendt D."/>
            <person name="Savage R."/>
            <person name="Osoegawa K."/>
            <person name="de Jong P."/>
            <person name="Grimwood J."/>
            <person name="Chapman J.A."/>
            <person name="Shapiro H."/>
            <person name="Aerts A."/>
            <person name="Otillar R.P."/>
            <person name="Terry A.Y."/>
            <person name="Boore J.L."/>
            <person name="Grigoriev I.V."/>
            <person name="Lindberg D.R."/>
            <person name="Seaver E.C."/>
            <person name="Weisblat D.A."/>
            <person name="Putnam N.H."/>
            <person name="Rokhsar D.S."/>
        </authorList>
    </citation>
    <scope>NUCLEOTIDE SEQUENCE [LARGE SCALE GENOMIC DNA]</scope>
</reference>
<proteinExistence type="predicted"/>
<protein>
    <submittedName>
        <fullName evidence="1">Uncharacterized protein</fullName>
    </submittedName>
</protein>
<evidence type="ECO:0000313" key="1">
    <source>
        <dbReference type="EMBL" id="ESO85472.1"/>
    </source>
</evidence>
<dbReference type="AlphaFoldDB" id="V3ZME2"/>
<dbReference type="Proteomes" id="UP000030746">
    <property type="component" value="Unassembled WGS sequence"/>
</dbReference>
<evidence type="ECO:0000313" key="2">
    <source>
        <dbReference type="Proteomes" id="UP000030746"/>
    </source>
</evidence>
<dbReference type="PANTHER" id="PTHR47018:SF3">
    <property type="entry name" value="MYCBP-ASSOCIATED PROTEIN"/>
    <property type="match status" value="1"/>
</dbReference>
<gene>
    <name evidence="1" type="ORF">LOTGIDRAFT_154963</name>
</gene>
<dbReference type="CTD" id="20236468"/>